<feature type="domain" description="Ion transport" evidence="7">
    <location>
        <begin position="165"/>
        <end position="413"/>
    </location>
</feature>
<feature type="region of interest" description="Disordered" evidence="5">
    <location>
        <begin position="933"/>
        <end position="956"/>
    </location>
</feature>
<organism evidence="8 9">
    <name type="scientific">Batillaria attramentaria</name>
    <dbReference type="NCBI Taxonomy" id="370345"/>
    <lineage>
        <taxon>Eukaryota</taxon>
        <taxon>Metazoa</taxon>
        <taxon>Spiralia</taxon>
        <taxon>Lophotrochozoa</taxon>
        <taxon>Mollusca</taxon>
        <taxon>Gastropoda</taxon>
        <taxon>Caenogastropoda</taxon>
        <taxon>Sorbeoconcha</taxon>
        <taxon>Cerithioidea</taxon>
        <taxon>Batillariidae</taxon>
        <taxon>Batillaria</taxon>
    </lineage>
</organism>
<comment type="subcellular location">
    <subcellularLocation>
        <location evidence="1">Membrane</location>
        <topology evidence="1">Multi-pass membrane protein</topology>
    </subcellularLocation>
</comment>
<dbReference type="InterPro" id="IPR044564">
    <property type="entry name" value="Na_chnl_inactivation_gate"/>
</dbReference>
<dbReference type="PANTHER" id="PTHR10037">
    <property type="entry name" value="VOLTAGE-GATED CATION CHANNEL CALCIUM AND SODIUM"/>
    <property type="match status" value="1"/>
</dbReference>
<feature type="compositionally biased region" description="Basic and acidic residues" evidence="5">
    <location>
        <begin position="570"/>
        <end position="581"/>
    </location>
</feature>
<dbReference type="SUPFAM" id="SSF81324">
    <property type="entry name" value="Voltage-gated potassium channels"/>
    <property type="match status" value="4"/>
</dbReference>
<reference evidence="8 9" key="1">
    <citation type="journal article" date="2023" name="Sci. Data">
        <title>Genome assembly of the Korean intertidal mud-creeper Batillaria attramentaria.</title>
        <authorList>
            <person name="Patra A.K."/>
            <person name="Ho P.T."/>
            <person name="Jun S."/>
            <person name="Lee S.J."/>
            <person name="Kim Y."/>
            <person name="Won Y.J."/>
        </authorList>
    </citation>
    <scope>NUCLEOTIDE SEQUENCE [LARGE SCALE GENOMIC DNA]</scope>
    <source>
        <strain evidence="8">Wonlab-2016</strain>
    </source>
</reference>
<feature type="transmembrane region" description="Helical" evidence="6">
    <location>
        <begin position="1370"/>
        <end position="1395"/>
    </location>
</feature>
<proteinExistence type="predicted"/>
<evidence type="ECO:0000313" key="8">
    <source>
        <dbReference type="EMBL" id="KAK7496846.1"/>
    </source>
</evidence>
<feature type="transmembrane region" description="Helical" evidence="6">
    <location>
        <begin position="783"/>
        <end position="813"/>
    </location>
</feature>
<keyword evidence="2 6" id="KW-0812">Transmembrane</keyword>
<feature type="transmembrane region" description="Helical" evidence="6">
    <location>
        <begin position="1061"/>
        <end position="1082"/>
    </location>
</feature>
<feature type="domain" description="Ion transport" evidence="7">
    <location>
        <begin position="669"/>
        <end position="859"/>
    </location>
</feature>
<evidence type="ECO:0000313" key="9">
    <source>
        <dbReference type="Proteomes" id="UP001519460"/>
    </source>
</evidence>
<feature type="transmembrane region" description="Helical" evidence="6">
    <location>
        <begin position="377"/>
        <end position="396"/>
    </location>
</feature>
<feature type="region of interest" description="Disordered" evidence="5">
    <location>
        <begin position="544"/>
        <end position="604"/>
    </location>
</feature>
<keyword evidence="4 6" id="KW-0472">Membrane</keyword>
<dbReference type="Pfam" id="PF00520">
    <property type="entry name" value="Ion_trans"/>
    <property type="match status" value="4"/>
</dbReference>
<dbReference type="Gene3D" id="1.20.120.350">
    <property type="entry name" value="Voltage-gated potassium channels. Chain C"/>
    <property type="match status" value="4"/>
</dbReference>
<feature type="transmembrane region" description="Helical" evidence="6">
    <location>
        <begin position="1218"/>
        <end position="1242"/>
    </location>
</feature>
<protein>
    <recommendedName>
        <fullName evidence="7">Ion transport domain-containing protein</fullName>
    </recommendedName>
</protein>
<dbReference type="Gene3D" id="1.10.287.70">
    <property type="match status" value="4"/>
</dbReference>
<gene>
    <name evidence="8" type="ORF">BaRGS_00011826</name>
</gene>
<evidence type="ECO:0000256" key="4">
    <source>
        <dbReference type="ARBA" id="ARBA00023136"/>
    </source>
</evidence>
<evidence type="ECO:0000259" key="7">
    <source>
        <dbReference type="Pfam" id="PF00520"/>
    </source>
</evidence>
<comment type="caution">
    <text evidence="8">The sequence shown here is derived from an EMBL/GenBank/DDBJ whole genome shotgun (WGS) entry which is preliminary data.</text>
</comment>
<feature type="transmembrane region" description="Helical" evidence="6">
    <location>
        <begin position="723"/>
        <end position="741"/>
    </location>
</feature>
<dbReference type="FunFam" id="1.10.287.70:FF:000156">
    <property type="entry name" value="Voltage-gated sodium channel Nav2.1"/>
    <property type="match status" value="1"/>
</dbReference>
<evidence type="ECO:0000256" key="3">
    <source>
        <dbReference type="ARBA" id="ARBA00022989"/>
    </source>
</evidence>
<feature type="compositionally biased region" description="Basic and acidic residues" evidence="5">
    <location>
        <begin position="947"/>
        <end position="956"/>
    </location>
</feature>
<feature type="transmembrane region" description="Helical" evidence="6">
    <location>
        <begin position="1464"/>
        <end position="1483"/>
    </location>
</feature>
<feature type="transmembrane region" description="Helical" evidence="6">
    <location>
        <begin position="1336"/>
        <end position="1358"/>
    </location>
</feature>
<dbReference type="GO" id="GO:0016020">
    <property type="term" value="C:membrane"/>
    <property type="evidence" value="ECO:0007669"/>
    <property type="project" value="UniProtKB-SubCell"/>
</dbReference>
<feature type="transmembrane region" description="Helical" evidence="6">
    <location>
        <begin position="243"/>
        <end position="263"/>
    </location>
</feature>
<dbReference type="InterPro" id="IPR043203">
    <property type="entry name" value="VGCC_Ca_Na"/>
</dbReference>
<feature type="domain" description="Ion transport" evidence="7">
    <location>
        <begin position="1303"/>
        <end position="1491"/>
    </location>
</feature>
<evidence type="ECO:0000256" key="1">
    <source>
        <dbReference type="ARBA" id="ARBA00004141"/>
    </source>
</evidence>
<feature type="non-terminal residue" evidence="8">
    <location>
        <position position="1495"/>
    </location>
</feature>
<evidence type="ECO:0000256" key="5">
    <source>
        <dbReference type="SAM" id="MobiDB-lite"/>
    </source>
</evidence>
<dbReference type="CDD" id="cd13433">
    <property type="entry name" value="Na_channel_gate"/>
    <property type="match status" value="1"/>
</dbReference>
<dbReference type="PANTHER" id="PTHR10037:SF62">
    <property type="entry name" value="SODIUM CHANNEL PROTEIN 60E"/>
    <property type="match status" value="1"/>
</dbReference>
<keyword evidence="9" id="KW-1185">Reference proteome</keyword>
<feature type="domain" description="Ion transport" evidence="7">
    <location>
        <begin position="1001"/>
        <end position="1251"/>
    </location>
</feature>
<evidence type="ECO:0000256" key="2">
    <source>
        <dbReference type="ARBA" id="ARBA00022692"/>
    </source>
</evidence>
<keyword evidence="3 6" id="KW-1133">Transmembrane helix</keyword>
<feature type="transmembrane region" description="Helical" evidence="6">
    <location>
        <begin position="1037"/>
        <end position="1055"/>
    </location>
</feature>
<name>A0ABD0LCI2_9CAEN</name>
<accession>A0ABD0LCI2</accession>
<feature type="transmembrane region" description="Helical" evidence="6">
    <location>
        <begin position="1135"/>
        <end position="1157"/>
    </location>
</feature>
<dbReference type="EMBL" id="JACVVK020000063">
    <property type="protein sequence ID" value="KAK7496846.1"/>
    <property type="molecule type" value="Genomic_DNA"/>
</dbReference>
<evidence type="ECO:0000256" key="6">
    <source>
        <dbReference type="SAM" id="Phobius"/>
    </source>
</evidence>
<dbReference type="InterPro" id="IPR027359">
    <property type="entry name" value="Volt_channel_dom_sf"/>
</dbReference>
<dbReference type="InterPro" id="IPR005821">
    <property type="entry name" value="Ion_trans_dom"/>
</dbReference>
<feature type="transmembrane region" description="Helical" evidence="6">
    <location>
        <begin position="1005"/>
        <end position="1025"/>
    </location>
</feature>
<feature type="transmembrane region" description="Helical" evidence="6">
    <location>
        <begin position="166"/>
        <end position="186"/>
    </location>
</feature>
<dbReference type="Proteomes" id="UP001519460">
    <property type="component" value="Unassembled WGS sequence"/>
</dbReference>
<sequence>MRIKLLTGILQSADDNTHIDNFKLHCTHGSQFDFTVSTLDMDNRVFTSALSKVTGKRLLFRPFTSESYLQLVMREADDKRKEEDKALRVNDAFIKDGELKFGLDGEDSCMEKKMDCNPDLREGKQLKEIYGTPPSHLLGLPLEEIDPGIREKTFVVISRWGKKKRYVFFCIYFLEMMIKMTARGLIMEKFTYLRDPWNWLDLLVVLSADYHVEHAETYRHTLHLSLLYTLGLRTIVNAMMRALLMLFEVTLLTIFSMMVFSMFSMEAYEGTLRQKCVRDPATLPRPRNVHFSNFYATVLRDEANWEKDANGNYKLCGNATRAGRCSEGYVCQPNVGENPDFGYTNFDSFGWAMLMSFQLMTLDFWENCYFKILQTSGVCSVFFFVLTVFFGSFYMLNLMLAVVSITYEEEELERETLAKQKKKVTLYDVAILTASRMMALTQNKPEGESCKTTNARTAVRKWINFKSQHTDHCAAHYFAQFATDKRTPYQVQKNVLTAVRKWRALTLSRRSARQLGSKPYRSWMATLPTPAGIPLCTGANAAFQSTKKRGGSPGKGTSEDGDWNVNAFWDKSDADQRDGPSHRPPSLVVVDTQSDTRPHQNGRRNKMVYEYSEDSEKDATRGWMQSAKRVNAVPWNNLGGSESIDSSHAPEEEVRLAWYKKTRMLVTDPLFSIFINFSIIVNTICMSLEHDGMPQSFEDMLKISSYAALKQLAFGVKNYFTRAWNIFDFSIVIMSGINVLFDQLRSSENTDNLPGFLVFRAFRLLRVLKLAQVWPAMNTLLTIISHALGAVGNLTVILGVILYTFAIIGLQLFHSRYNSATFPDGVPRWNFLDFWHSFMMVFRVLCGEWIEPLWDCLRIQNLGGDESLKSPDLPFESTARVELLKKRTRKLCFCWPGFRHKLSQVDTVKIHKPDTEGLPATDFQRELEVLKKRDESTENDQTAAGDAVKESKHEDTSTKRTWVIGEVSPEERLRELEAGPPNCFCPFCYHGTVFRIVENDFFDTFILMLILVSSISLVFEDYYLIDDPIRGMIIHRMNVVFCAVFAVEMVMRWLASGFYKYFTSVWTIIDFLVVFVSLLNVLSEFIHVGEQDPAVMGERLHGFRTFRALRPLRAISRIQSMKIVVNSLMRSIPSILNVFLVNMIFWLIFSVMGVQSFSGTFWKCIDADGNKVPPSVIANNLLALFQVATFEGWMEIMEDAVDSTEKDRQPEFEHSLHYYIYFVSFIICGSFFSLNLVVGVIIDNFNVLKKKYEGSYLDAFLTENQRNYYNTVKKMSKRRPQKTVKRPKWYAQQMFYELALSNRFELMLMGVVFLNLCIMASEYYNMSCYRRQILDVANVAFTTFFLLEALTKIIGLRTAYFTMPWHLYDFFVALISLLCKNLDYMILAPTFLRLIRIFRIGRVLRLIKVAKGLRKLVFALVISLPACLNVMALLLLCMFIYAIFGMLLFSQVKLTGALTETLNFRTFTSSLLLLLSLATAAGWNEVLAPLMIRPP</sequence>
<feature type="transmembrane region" description="Helical" evidence="6">
    <location>
        <begin position="1416"/>
        <end position="1444"/>
    </location>
</feature>